<feature type="active site" evidence="4">
    <location>
        <position position="167"/>
    </location>
</feature>
<comment type="catalytic activity">
    <reaction evidence="3">
        <text>[protein]-L-glutamate 5-O-methyl ester + H2O = L-glutamyl-[protein] + methanol + H(+)</text>
        <dbReference type="Rhea" id="RHEA:23236"/>
        <dbReference type="Rhea" id="RHEA-COMP:10208"/>
        <dbReference type="Rhea" id="RHEA-COMP:10311"/>
        <dbReference type="ChEBI" id="CHEBI:15377"/>
        <dbReference type="ChEBI" id="CHEBI:15378"/>
        <dbReference type="ChEBI" id="CHEBI:17790"/>
        <dbReference type="ChEBI" id="CHEBI:29973"/>
        <dbReference type="ChEBI" id="CHEBI:82795"/>
        <dbReference type="EC" id="3.1.1.61"/>
    </reaction>
</comment>
<keyword evidence="7" id="KW-1185">Reference proteome</keyword>
<feature type="active site" evidence="4">
    <location>
        <position position="44"/>
    </location>
</feature>
<gene>
    <name evidence="6" type="ORF">BpJC7_03300</name>
</gene>
<accession>A0A5J4JEU8</accession>
<dbReference type="CDD" id="cd16432">
    <property type="entry name" value="CheB_Rec"/>
    <property type="match status" value="1"/>
</dbReference>
<evidence type="ECO:0000256" key="2">
    <source>
        <dbReference type="ARBA" id="ARBA00039140"/>
    </source>
</evidence>
<feature type="domain" description="CheB-type methylesterase" evidence="5">
    <location>
        <begin position="32"/>
        <end position="225"/>
    </location>
</feature>
<dbReference type="SUPFAM" id="SSF52738">
    <property type="entry name" value="Methylesterase CheB, C-terminal domain"/>
    <property type="match status" value="1"/>
</dbReference>
<dbReference type="GO" id="GO:0008984">
    <property type="term" value="F:protein-glutamate methylesterase activity"/>
    <property type="evidence" value="ECO:0007669"/>
    <property type="project" value="UniProtKB-EC"/>
</dbReference>
<dbReference type="EMBL" id="BKZQ01000003">
    <property type="protein sequence ID" value="GER69027.1"/>
    <property type="molecule type" value="Genomic_DNA"/>
</dbReference>
<dbReference type="GO" id="GO:0000156">
    <property type="term" value="F:phosphorelay response regulator activity"/>
    <property type="evidence" value="ECO:0007669"/>
    <property type="project" value="InterPro"/>
</dbReference>
<sequence>MNTQKTNGKEPAERIHHQMPVHFAKESPQKERMNNKKIVCIGTSTGGPRALQTVLSSLPENLEAPVLIVQHMPSGFTKSLANRLNTICSMTVKEAEDGEMLKKGVAYIAPGDFHMMIEEQGGRIMIRLDKSPPVNGHRPAVDKTFESASHLKHYEKIAVIMTGMGSDGTKGLIELKKRGNVRAIAESEESCIVYGMPRSAIATNLIDEIVHLNHIADAIVKFICE</sequence>
<evidence type="ECO:0000256" key="3">
    <source>
        <dbReference type="ARBA" id="ARBA00048267"/>
    </source>
</evidence>
<proteinExistence type="predicted"/>
<dbReference type="Gene3D" id="3.40.50.180">
    <property type="entry name" value="Methylesterase CheB, C-terminal domain"/>
    <property type="match status" value="1"/>
</dbReference>
<dbReference type="Pfam" id="PF01339">
    <property type="entry name" value="CheB_methylest"/>
    <property type="match status" value="1"/>
</dbReference>
<dbReference type="EC" id="3.1.1.61" evidence="2"/>
<dbReference type="GO" id="GO:0006935">
    <property type="term" value="P:chemotaxis"/>
    <property type="evidence" value="ECO:0007669"/>
    <property type="project" value="UniProtKB-UniRule"/>
</dbReference>
<evidence type="ECO:0000256" key="4">
    <source>
        <dbReference type="PROSITE-ProRule" id="PRU00050"/>
    </source>
</evidence>
<evidence type="ECO:0000313" key="6">
    <source>
        <dbReference type="EMBL" id="GER69027.1"/>
    </source>
</evidence>
<comment type="caution">
    <text evidence="6">The sequence shown here is derived from an EMBL/GenBank/DDBJ whole genome shotgun (WGS) entry which is preliminary data.</text>
</comment>
<evidence type="ECO:0000313" key="7">
    <source>
        <dbReference type="Proteomes" id="UP000391919"/>
    </source>
</evidence>
<dbReference type="PROSITE" id="PS50122">
    <property type="entry name" value="CHEB"/>
    <property type="match status" value="1"/>
</dbReference>
<dbReference type="Proteomes" id="UP000391919">
    <property type="component" value="Unassembled WGS sequence"/>
</dbReference>
<protein>
    <recommendedName>
        <fullName evidence="2">protein-glutamate methylesterase</fullName>
        <ecNumber evidence="2">3.1.1.61</ecNumber>
    </recommendedName>
</protein>
<dbReference type="GO" id="GO:0005737">
    <property type="term" value="C:cytoplasm"/>
    <property type="evidence" value="ECO:0007669"/>
    <property type="project" value="InterPro"/>
</dbReference>
<reference evidence="6 7" key="1">
    <citation type="submission" date="2019-09" db="EMBL/GenBank/DDBJ databases">
        <title>Draft genome sequence of Bacillus sp. JC-7.</title>
        <authorList>
            <person name="Tanaka N."/>
            <person name="Shiwa Y."/>
            <person name="Fujita N."/>
            <person name="Tanasupawat S."/>
        </authorList>
    </citation>
    <scope>NUCLEOTIDE SEQUENCE [LARGE SCALE GENOMIC DNA]</scope>
    <source>
        <strain evidence="6 7">JC-7</strain>
    </source>
</reference>
<dbReference type="PANTHER" id="PTHR42872:SF3">
    <property type="entry name" value="PROTEIN-GLUTAMATE METHYLESTERASE_PROTEIN-GLUTAMINE GLUTAMINASE 1"/>
    <property type="match status" value="1"/>
</dbReference>
<dbReference type="PANTHER" id="PTHR42872">
    <property type="entry name" value="PROTEIN-GLUTAMATE METHYLESTERASE/PROTEIN-GLUTAMINE GLUTAMINASE"/>
    <property type="match status" value="1"/>
</dbReference>
<evidence type="ECO:0000256" key="1">
    <source>
        <dbReference type="ARBA" id="ARBA00022801"/>
    </source>
</evidence>
<dbReference type="InterPro" id="IPR035909">
    <property type="entry name" value="CheB_C"/>
</dbReference>
<name>A0A5J4JEU8_9BACI</name>
<dbReference type="RefSeq" id="WP_308689559.1">
    <property type="nucleotide sequence ID" value="NZ_BKZP01000001.1"/>
</dbReference>
<keyword evidence="1 4" id="KW-0378">Hydrolase</keyword>
<dbReference type="InterPro" id="IPR000673">
    <property type="entry name" value="Sig_transdc_resp-reg_Me-estase"/>
</dbReference>
<keyword evidence="4" id="KW-0145">Chemotaxis</keyword>
<feature type="active site" evidence="4">
    <location>
        <position position="71"/>
    </location>
</feature>
<organism evidence="6 7">
    <name type="scientific">Weizmannia acidilactici</name>
    <dbReference type="NCBI Taxonomy" id="2607726"/>
    <lineage>
        <taxon>Bacteria</taxon>
        <taxon>Bacillati</taxon>
        <taxon>Bacillota</taxon>
        <taxon>Bacilli</taxon>
        <taxon>Bacillales</taxon>
        <taxon>Bacillaceae</taxon>
        <taxon>Heyndrickxia</taxon>
    </lineage>
</organism>
<dbReference type="AlphaFoldDB" id="A0A5J4JEU8"/>
<evidence type="ECO:0000259" key="5">
    <source>
        <dbReference type="PROSITE" id="PS50122"/>
    </source>
</evidence>